<sequence>MSATPPPNNPFQSGTIRYGSATPATAKRGGRRGSSAARAGGSTPAAAAAAAAAATPPTASTPAAAAGVGATRGGGGAAAPTPRKRKGGGRASSLAAAAGDGVPNVPQAAAGGGATAAAAAGGATPASARRRKSTVTVDPSFLASLMDRGEVIYVGEGGGEGKAIAAQAAAAAPVVAPVAAAPPPPPAAPVAAPPPPPPAATPSVPAAAAPAAPAVAPRRSRPAPSAAALAALAAASDVDAEPITDGDYTDGDAATDGGDSVAAGAPSTPAAGRAQPAEAREEVLRSDVEGSGRRRGSRGGYRHPSAATAVDYDSPSAPPPGQWDDALDAGGVTTDYTDGGEMDDDEDDDADGGYSSDGSATSVASRSALAVSRRFTRMPDTELRAYLAAVGLRAPRRARRDELASLAAGHAAYLAAEAAAADAAAAADVDAVAPATPAAGSGGGLRHRRPRRRAEVAAPPRRSWMATLARRLGAGLGGLLFLSWLSVVLPPLLSPTAYCDTGVTVPVTLDDGRVCVLCPDHGVCTGGTLACEDGYVPRHGRCVEDAAVSLFAEELADVASRELAARAGAAACASWWATAPPPGAGGMSRGELADGLAAWVAARRTRGRLTYEEGKTDVALARALADLLTDPRYGVVEERRTADGLPLLVSTRPAVPLRCRARWWLWAHAG</sequence>
<gene>
    <name evidence="1" type="ORF">I4F81_004785</name>
</gene>
<comment type="caution">
    <text evidence="1">The sequence shown here is derived from an EMBL/GenBank/DDBJ whole genome shotgun (WGS) entry which is preliminary data.</text>
</comment>
<protein>
    <submittedName>
        <fullName evidence="1">Uncharacterized protein</fullName>
    </submittedName>
</protein>
<evidence type="ECO:0000313" key="1">
    <source>
        <dbReference type="EMBL" id="KAK1862210.1"/>
    </source>
</evidence>
<proteinExistence type="predicted"/>
<dbReference type="Proteomes" id="UP000798662">
    <property type="component" value="Chromosome 1"/>
</dbReference>
<reference evidence="1" key="1">
    <citation type="submission" date="2019-11" db="EMBL/GenBank/DDBJ databases">
        <title>Nori genome reveals adaptations in red seaweeds to the harsh intertidal environment.</title>
        <authorList>
            <person name="Wang D."/>
            <person name="Mao Y."/>
        </authorList>
    </citation>
    <scope>NUCLEOTIDE SEQUENCE</scope>
    <source>
        <tissue evidence="1">Gametophyte</tissue>
    </source>
</reference>
<organism evidence="1 2">
    <name type="scientific">Pyropia yezoensis</name>
    <name type="common">Susabi-nori</name>
    <name type="synonym">Porphyra yezoensis</name>
    <dbReference type="NCBI Taxonomy" id="2788"/>
    <lineage>
        <taxon>Eukaryota</taxon>
        <taxon>Rhodophyta</taxon>
        <taxon>Bangiophyceae</taxon>
        <taxon>Bangiales</taxon>
        <taxon>Bangiaceae</taxon>
        <taxon>Pyropia</taxon>
    </lineage>
</organism>
<dbReference type="EMBL" id="CM020618">
    <property type="protein sequence ID" value="KAK1862210.1"/>
    <property type="molecule type" value="Genomic_DNA"/>
</dbReference>
<accession>A0ACC3BWE1</accession>
<keyword evidence="2" id="KW-1185">Reference proteome</keyword>
<evidence type="ECO:0000313" key="2">
    <source>
        <dbReference type="Proteomes" id="UP000798662"/>
    </source>
</evidence>
<name>A0ACC3BWE1_PYRYE</name>